<evidence type="ECO:0000313" key="1">
    <source>
        <dbReference type="EMBL" id="KAB1347087.1"/>
    </source>
</evidence>
<dbReference type="SUPFAM" id="SSF52540">
    <property type="entry name" value="P-loop containing nucleoside triphosphate hydrolases"/>
    <property type="match status" value="1"/>
</dbReference>
<sequence length="200" mass="23084">MNIMVFEGFLGSGKTFGMSLFAKHYEEKSGCVLYSNYGLIGSKPFVTLDTFHDIAKEKSSILNLDEAHIDLDARSFSSNSVKFFSQLSYYLRKLRCTLFITSPSFDDLDSRIRGITNVLVRVSNDKNYFYYKMYDVQSKRYLKTMRIQKKKAFAIGSKVYDTTAMVSPVQVPDKRQDFMEFLEALKSTAEEYGRQYKHSA</sequence>
<dbReference type="Gene3D" id="3.40.50.300">
    <property type="entry name" value="P-loop containing nucleotide triphosphate hydrolases"/>
    <property type="match status" value="1"/>
</dbReference>
<protein>
    <recommendedName>
        <fullName evidence="2">Zona occludens toxin N-terminal domain-containing protein</fullName>
    </recommendedName>
</protein>
<dbReference type="InterPro" id="IPR027417">
    <property type="entry name" value="P-loop_NTPase"/>
</dbReference>
<keyword evidence="1" id="KW-0614">Plasmid</keyword>
<geneLocation type="plasmid" evidence="1">
    <name>unnamed4</name>
</geneLocation>
<evidence type="ECO:0008006" key="2">
    <source>
        <dbReference type="Google" id="ProtNLM"/>
    </source>
</evidence>
<comment type="caution">
    <text evidence="1">The sequence shown here is derived from an EMBL/GenBank/DDBJ whole genome shotgun (WGS) entry which is preliminary data.</text>
</comment>
<gene>
    <name evidence="1" type="ORF">FPG91_28620</name>
</gene>
<dbReference type="EMBL" id="VLPO01000093">
    <property type="protein sequence ID" value="KAB1347087.1"/>
    <property type="molecule type" value="Genomic_DNA"/>
</dbReference>
<dbReference type="AlphaFoldDB" id="A0A643MJE9"/>
<proteinExistence type="predicted"/>
<dbReference type="RefSeq" id="WP_001024420.1">
    <property type="nucleotide sequence ID" value="NZ_CP015151.1"/>
</dbReference>
<reference evidence="1" key="1">
    <citation type="submission" date="2019-07" db="EMBL/GenBank/DDBJ databases">
        <title>Draft genome sequence of Bacillus thuringiensis strain PT02.</title>
        <authorList>
            <person name="Nguyen H."/>
            <person name="Nguyen L.N."/>
            <person name="Nguyen H.T.T."/>
            <person name="Nguyen D.V."/>
            <person name="Le H.T.T."/>
        </authorList>
    </citation>
    <scope>NUCLEOTIDE SEQUENCE</scope>
    <source>
        <strain evidence="1">PT02</strain>
        <plasmid evidence="1">unnamed4</plasmid>
    </source>
</reference>
<name>A0A643MJE9_BACTU</name>
<accession>A0A643MJE9</accession>
<organism evidence="1">
    <name type="scientific">Bacillus thuringiensis</name>
    <dbReference type="NCBI Taxonomy" id="1428"/>
    <lineage>
        <taxon>Bacteria</taxon>
        <taxon>Bacillati</taxon>
        <taxon>Bacillota</taxon>
        <taxon>Bacilli</taxon>
        <taxon>Bacillales</taxon>
        <taxon>Bacillaceae</taxon>
        <taxon>Bacillus</taxon>
        <taxon>Bacillus cereus group</taxon>
    </lineage>
</organism>